<dbReference type="Pfam" id="PF01326">
    <property type="entry name" value="PPDK_N"/>
    <property type="match status" value="1"/>
</dbReference>
<sequence>MTNSARISTGVPGLDAAIDGLRIGDNVVWHCASLDDFARVLAPFWTAARADGRRLVYVRFAAHPPLVEGDDVETHHLDPTAGFEPFAVAVHDLIAATGREAFYVFDSLAELREAWHSDLMVMNFFKVTCPFLYELDTLAYFPLLRDATTPATLAGIRETTQVLFDLHVVDGATYVHPLKVDQRSSATMFFPHLVADGTATPVTSSEASARLTAAKGRARRRPDHWTQLLDDCFDALDADADAQARAHAVLADALLGHRGQRMGELARRHLTLADLLVVASRVIGTGQVGGKAVGMLTSRAILQHDPQRRFAEHLEPHDSFHIGADVFYTYLVTNGWWEHRLAQRSDAGFLTAGATLHELLRHGNFPTAIREEFTALLEHFGQAPIIVRSSSLLEDNFGNAFAGKYDSFFLANQGSPEERLAALEGAVRAVYASAMSEDALRYRQVRGLAEADEQMAILVQRVSGDHHDGRFFPHAAGVANSSNLYTWDASVDADAGMLRLVVGLGTRAVDRTNLDHARIVALDDPLRGRLSDPDDLSEFSQRRVDVIDLASGLATVPLDSLVGTDVRADWSLFTSPDTAALRRRADLERRTGRPRGTSKPLVVADFRGLLAGTPFPPLMRGMLAALASAYDYPVDVEFTVNITAEGAVRVGVVQCRPLQTRGPGAAVAMPTVRDEAGVLFAAHGEFMGGNVRTPIRYVVAVRPERYLQLGTPARHGVARLVGQVNRALASEPFLLLGPGRWGTSTEALGVPVRFAEINHATALVETTYAEGGFRPELSYGSHFFQDLVETGIFYAAVFDTRPDVTFHPGLAVERPNLVSDLVTDAAPHLASVVHVAAFDDLELASDVVSQRVLCATAGALDGAPCAR</sequence>
<protein>
    <submittedName>
        <fullName evidence="2">PEP/pyruvate-binding domain-containing protein</fullName>
    </submittedName>
</protein>
<dbReference type="Proteomes" id="UP001434337">
    <property type="component" value="Chromosome"/>
</dbReference>
<dbReference type="EMBL" id="CP115965">
    <property type="protein sequence ID" value="WZW99854.1"/>
    <property type="molecule type" value="Genomic_DNA"/>
</dbReference>
<feature type="domain" description="Pyruvate phosphate dikinase AMP/ATP-binding" evidence="1">
    <location>
        <begin position="287"/>
        <end position="671"/>
    </location>
</feature>
<dbReference type="SUPFAM" id="SSF56059">
    <property type="entry name" value="Glutathione synthetase ATP-binding domain-like"/>
    <property type="match status" value="1"/>
</dbReference>
<dbReference type="Gene3D" id="3.30.1490.20">
    <property type="entry name" value="ATP-grasp fold, A domain"/>
    <property type="match status" value="1"/>
</dbReference>
<accession>A0ABZ3CCH8</accession>
<name>A0ABZ3CCH8_9ACTN</name>
<evidence type="ECO:0000313" key="2">
    <source>
        <dbReference type="EMBL" id="WZW99854.1"/>
    </source>
</evidence>
<proteinExistence type="predicted"/>
<keyword evidence="3" id="KW-1185">Reference proteome</keyword>
<dbReference type="RefSeq" id="WP_232548226.1">
    <property type="nucleotide sequence ID" value="NZ_CP115965.1"/>
</dbReference>
<reference evidence="2 3" key="1">
    <citation type="journal article" date="2023" name="Environ Microbiome">
        <title>A coral-associated actinobacterium mitigates coral bleaching under heat stress.</title>
        <authorList>
            <person name="Li J."/>
            <person name="Zou Y."/>
            <person name="Li Q."/>
            <person name="Zhang J."/>
            <person name="Bourne D.G."/>
            <person name="Lyu Y."/>
            <person name="Liu C."/>
            <person name="Zhang S."/>
        </authorList>
    </citation>
    <scope>NUCLEOTIDE SEQUENCE [LARGE SCALE GENOMIC DNA]</scope>
    <source>
        <strain evidence="2 3">SCSIO 13291</strain>
    </source>
</reference>
<evidence type="ECO:0000313" key="3">
    <source>
        <dbReference type="Proteomes" id="UP001434337"/>
    </source>
</evidence>
<organism evidence="2 3">
    <name type="scientific">Propioniciclava soli</name>
    <dbReference type="NCBI Taxonomy" id="2775081"/>
    <lineage>
        <taxon>Bacteria</taxon>
        <taxon>Bacillati</taxon>
        <taxon>Actinomycetota</taxon>
        <taxon>Actinomycetes</taxon>
        <taxon>Propionibacteriales</taxon>
        <taxon>Propionibacteriaceae</taxon>
        <taxon>Propioniciclava</taxon>
    </lineage>
</organism>
<dbReference type="InterPro" id="IPR013815">
    <property type="entry name" value="ATP_grasp_subdomain_1"/>
</dbReference>
<dbReference type="InterPro" id="IPR002192">
    <property type="entry name" value="PPDK_AMP/ATP-bd"/>
</dbReference>
<gene>
    <name evidence="2" type="ORF">PCC79_06600</name>
</gene>
<evidence type="ECO:0000259" key="1">
    <source>
        <dbReference type="Pfam" id="PF01326"/>
    </source>
</evidence>